<sequence length="179" mass="21311">MKKLILLTVFVASSAIINYSAAQVRFNVNVGFGLPGWIAAGNTVAEYYYIPEIDAYYDVPQREFIYLNNGAWVFSAGLPGMYAGFDLYNCRKFPVYESRPYLNGNYYRDRYAGYRGNYNYGYRQPMVVYNNSRFNGRYGYDRDDHRDRDDYYRNDRRFDERRYEDHDHDRGGWGNRRGH</sequence>
<comment type="caution">
    <text evidence="1">The sequence shown here is derived from an EMBL/GenBank/DDBJ whole genome shotgun (WGS) entry which is preliminary data.</text>
</comment>
<protein>
    <submittedName>
        <fullName evidence="1">Uncharacterized protein</fullName>
    </submittedName>
</protein>
<gene>
    <name evidence="1" type="ORF">GALL_48230</name>
</gene>
<dbReference type="AlphaFoldDB" id="A0A1J5TQT6"/>
<evidence type="ECO:0000313" key="1">
    <source>
        <dbReference type="EMBL" id="OIR14350.1"/>
    </source>
</evidence>
<name>A0A1J5TQT6_9ZZZZ</name>
<reference evidence="1" key="1">
    <citation type="submission" date="2016-10" db="EMBL/GenBank/DDBJ databases">
        <title>Sequence of Gallionella enrichment culture.</title>
        <authorList>
            <person name="Poehlein A."/>
            <person name="Muehling M."/>
            <person name="Daniel R."/>
        </authorList>
    </citation>
    <scope>NUCLEOTIDE SEQUENCE</scope>
</reference>
<proteinExistence type="predicted"/>
<accession>A0A1J5TQT6</accession>
<dbReference type="EMBL" id="MLJW01000012">
    <property type="protein sequence ID" value="OIR14350.1"/>
    <property type="molecule type" value="Genomic_DNA"/>
</dbReference>
<organism evidence="1">
    <name type="scientific">mine drainage metagenome</name>
    <dbReference type="NCBI Taxonomy" id="410659"/>
    <lineage>
        <taxon>unclassified sequences</taxon>
        <taxon>metagenomes</taxon>
        <taxon>ecological metagenomes</taxon>
    </lineage>
</organism>